<dbReference type="EMBL" id="BJON01000002">
    <property type="protein sequence ID" value="GED66652.1"/>
    <property type="molecule type" value="Genomic_DNA"/>
</dbReference>
<dbReference type="OrthoDB" id="2468514at2"/>
<reference evidence="3" key="1">
    <citation type="submission" date="2015-07" db="EMBL/GenBank/DDBJ databases">
        <title>Genome sequencing project for genomic taxonomy and phylogenomics of Bacillus-like bacteria.</title>
        <authorList>
            <person name="Liu B."/>
            <person name="Wang J."/>
            <person name="Zhu Y."/>
            <person name="Liu G."/>
            <person name="Chen Q."/>
            <person name="Chen Z."/>
            <person name="Lan J."/>
            <person name="Che J."/>
            <person name="Ge C."/>
            <person name="Shi H."/>
            <person name="Pan Z."/>
            <person name="Liu X."/>
        </authorList>
    </citation>
    <scope>NUCLEOTIDE SEQUENCE [LARGE SCALE GENOMIC DNA]</scope>
    <source>
        <strain evidence="3">DSM 9887</strain>
    </source>
</reference>
<dbReference type="EMBL" id="LGIQ01000009">
    <property type="protein sequence ID" value="KNB71092.1"/>
    <property type="molecule type" value="Genomic_DNA"/>
</dbReference>
<dbReference type="Pfam" id="PF14069">
    <property type="entry name" value="SpoVIF"/>
    <property type="match status" value="1"/>
</dbReference>
<dbReference type="AlphaFoldDB" id="A0A0K9YR25"/>
<organism evidence="2 3">
    <name type="scientific">Brevibacillus reuszeri</name>
    <dbReference type="NCBI Taxonomy" id="54915"/>
    <lineage>
        <taxon>Bacteria</taxon>
        <taxon>Bacillati</taxon>
        <taxon>Bacillota</taxon>
        <taxon>Bacilli</taxon>
        <taxon>Bacillales</taxon>
        <taxon>Paenibacillaceae</taxon>
        <taxon>Brevibacillus</taxon>
    </lineage>
</organism>
<dbReference type="STRING" id="54915.ADS79_19935"/>
<evidence type="ECO:0008006" key="5">
    <source>
        <dbReference type="Google" id="ProtNLM"/>
    </source>
</evidence>
<dbReference type="Proteomes" id="UP000036834">
    <property type="component" value="Unassembled WGS sequence"/>
</dbReference>
<dbReference type="PATRIC" id="fig|54915.3.peg.3100"/>
<evidence type="ECO:0000313" key="4">
    <source>
        <dbReference type="Proteomes" id="UP000319578"/>
    </source>
</evidence>
<evidence type="ECO:0000313" key="3">
    <source>
        <dbReference type="Proteomes" id="UP000036834"/>
    </source>
</evidence>
<dbReference type="RefSeq" id="WP_049740126.1">
    <property type="nucleotide sequence ID" value="NZ_BJON01000002.1"/>
</dbReference>
<sequence length="85" mass="9825">MNNFFLKKLQGKDSEQVDEAKLRTLAGQVKRSDFEDEDKLRQIIQSLAALTGKKITAEKEDKIIEMFRNQEISIHDMSSITKLLK</sequence>
<reference evidence="2" key="2">
    <citation type="submission" date="2015-07" db="EMBL/GenBank/DDBJ databases">
        <title>MeaNS - Measles Nucleotide Surveillance Program.</title>
        <authorList>
            <person name="Tran T."/>
            <person name="Druce J."/>
        </authorList>
    </citation>
    <scope>NUCLEOTIDE SEQUENCE</scope>
    <source>
        <strain evidence="2">DSM 9887</strain>
    </source>
</reference>
<keyword evidence="4" id="KW-1185">Reference proteome</keyword>
<protein>
    <recommendedName>
        <fullName evidence="5">Stage VI sporulation protein F</fullName>
    </recommendedName>
</protein>
<dbReference type="InterPro" id="IPR025942">
    <property type="entry name" value="SpoVIF"/>
</dbReference>
<proteinExistence type="predicted"/>
<name>A0A0K9YR25_9BACL</name>
<dbReference type="Proteomes" id="UP000319578">
    <property type="component" value="Unassembled WGS sequence"/>
</dbReference>
<accession>A0A0K9YR25</accession>
<gene>
    <name evidence="2" type="ORF">ADS79_19935</name>
    <name evidence="1" type="ORF">BRE01_03540</name>
</gene>
<evidence type="ECO:0000313" key="2">
    <source>
        <dbReference type="EMBL" id="KNB71092.1"/>
    </source>
</evidence>
<evidence type="ECO:0000313" key="1">
    <source>
        <dbReference type="EMBL" id="GED66652.1"/>
    </source>
</evidence>
<comment type="caution">
    <text evidence="2">The sequence shown here is derived from an EMBL/GenBank/DDBJ whole genome shotgun (WGS) entry which is preliminary data.</text>
</comment>
<reference evidence="1 4" key="3">
    <citation type="submission" date="2019-06" db="EMBL/GenBank/DDBJ databases">
        <title>Whole genome shotgun sequence of Brevibacillus reuszeri NBRC 15719.</title>
        <authorList>
            <person name="Hosoyama A."/>
            <person name="Uohara A."/>
            <person name="Ohji S."/>
            <person name="Ichikawa N."/>
        </authorList>
    </citation>
    <scope>NUCLEOTIDE SEQUENCE [LARGE SCALE GENOMIC DNA]</scope>
    <source>
        <strain evidence="1 4">NBRC 15719</strain>
    </source>
</reference>